<dbReference type="GO" id="GO:0019843">
    <property type="term" value="F:rRNA binding"/>
    <property type="evidence" value="ECO:0007669"/>
    <property type="project" value="UniProtKB-KW"/>
</dbReference>
<evidence type="ECO:0000256" key="10">
    <source>
        <dbReference type="RuleBase" id="RU003823"/>
    </source>
</evidence>
<reference evidence="13 14" key="1">
    <citation type="journal article" date="2024" name="Nat. Commun.">
        <title>Phylogenomics reveals the evolutionary origins of lichenization in chlorophyte algae.</title>
        <authorList>
            <person name="Puginier C."/>
            <person name="Libourel C."/>
            <person name="Otte J."/>
            <person name="Skaloud P."/>
            <person name="Haon M."/>
            <person name="Grisel S."/>
            <person name="Petersen M."/>
            <person name="Berrin J.G."/>
            <person name="Delaux P.M."/>
            <person name="Dal Grande F."/>
            <person name="Keller J."/>
        </authorList>
    </citation>
    <scope>NUCLEOTIDE SEQUENCE [LARGE SCALE GENOMIC DNA]</scope>
    <source>
        <strain evidence="13 14">SAG 2145</strain>
    </source>
</reference>
<dbReference type="Pfam" id="PF03719">
    <property type="entry name" value="Ribosomal_S5_C"/>
    <property type="match status" value="1"/>
</dbReference>
<sequence>MQAGSLPSLQASQAAQLCRQTPSRVHARHCSVVQPTRPQLLHQRPSTCRPHSSSLKPARAFKQWICRAQAEEQEEENEDDIDPEDIAGVEGLDEDVEDIPEDSIDDGRMLTSKSNYENEGRRGRGRDSEYEERVIEVSRVTKVVKGGKQLGFRCVLAMGDEKGTVGVGCASAKEVQIAVQKAAVDAKKNLITIPLTKAFSFPHRQEAYFGAAKVMLRPASDGTGLIAGGSVRTVLELAGIQNGFGKQIGSPNPLNNARCTIECLSQMRSMQEIADTRGMSIKEMLTYQGERAVPSAQPV</sequence>
<evidence type="ECO:0000256" key="5">
    <source>
        <dbReference type="ARBA" id="ARBA00022980"/>
    </source>
</evidence>
<protein>
    <recommendedName>
        <fullName evidence="8">Small ribosomal subunit protein uS5c</fullName>
    </recommendedName>
</protein>
<dbReference type="Gene3D" id="3.30.160.20">
    <property type="match status" value="1"/>
</dbReference>
<dbReference type="InterPro" id="IPR005324">
    <property type="entry name" value="Ribosomal_uS5_C"/>
</dbReference>
<dbReference type="FunFam" id="3.30.230.10:FF:000002">
    <property type="entry name" value="30S ribosomal protein S5"/>
    <property type="match status" value="1"/>
</dbReference>
<feature type="region of interest" description="Disordered" evidence="11">
    <location>
        <begin position="71"/>
        <end position="127"/>
    </location>
</feature>
<evidence type="ECO:0000256" key="3">
    <source>
        <dbReference type="ARBA" id="ARBA00022730"/>
    </source>
</evidence>
<dbReference type="SUPFAM" id="SSF54211">
    <property type="entry name" value="Ribosomal protein S5 domain 2-like"/>
    <property type="match status" value="1"/>
</dbReference>
<dbReference type="HAMAP" id="MF_01307_B">
    <property type="entry name" value="Ribosomal_uS5_B"/>
    <property type="match status" value="1"/>
</dbReference>
<evidence type="ECO:0000256" key="1">
    <source>
        <dbReference type="ARBA" id="ARBA00002524"/>
    </source>
</evidence>
<comment type="function">
    <text evidence="1">With S4 and S12 plays an important role in translational accuracy.</text>
</comment>
<dbReference type="PANTHER" id="PTHR48277:SF1">
    <property type="entry name" value="MITOCHONDRIAL RIBOSOMAL PROTEIN S5"/>
    <property type="match status" value="1"/>
</dbReference>
<evidence type="ECO:0000256" key="6">
    <source>
        <dbReference type="ARBA" id="ARBA00023274"/>
    </source>
</evidence>
<dbReference type="GO" id="GO:0006412">
    <property type="term" value="P:translation"/>
    <property type="evidence" value="ECO:0007669"/>
    <property type="project" value="InterPro"/>
</dbReference>
<feature type="compositionally biased region" description="Basic and acidic residues" evidence="11">
    <location>
        <begin position="116"/>
        <end position="127"/>
    </location>
</feature>
<dbReference type="Pfam" id="PF00333">
    <property type="entry name" value="Ribosomal_S5"/>
    <property type="match status" value="1"/>
</dbReference>
<organism evidence="13 14">
    <name type="scientific">Apatococcus lobatus</name>
    <dbReference type="NCBI Taxonomy" id="904363"/>
    <lineage>
        <taxon>Eukaryota</taxon>
        <taxon>Viridiplantae</taxon>
        <taxon>Chlorophyta</taxon>
        <taxon>core chlorophytes</taxon>
        <taxon>Trebouxiophyceae</taxon>
        <taxon>Chlorellales</taxon>
        <taxon>Chlorellaceae</taxon>
        <taxon>Apatococcus</taxon>
    </lineage>
</organism>
<dbReference type="InterPro" id="IPR005712">
    <property type="entry name" value="Ribosomal_uS5_bac-type"/>
</dbReference>
<proteinExistence type="inferred from homology"/>
<dbReference type="AlphaFoldDB" id="A0AAW1QIE4"/>
<dbReference type="InterPro" id="IPR020568">
    <property type="entry name" value="Ribosomal_Su5_D2-typ_SF"/>
</dbReference>
<evidence type="ECO:0000256" key="2">
    <source>
        <dbReference type="ARBA" id="ARBA00008945"/>
    </source>
</evidence>
<dbReference type="InterPro" id="IPR018192">
    <property type="entry name" value="Ribosomal_uS5_N_CS"/>
</dbReference>
<evidence type="ECO:0000256" key="8">
    <source>
        <dbReference type="ARBA" id="ARBA00035156"/>
    </source>
</evidence>
<evidence type="ECO:0000259" key="12">
    <source>
        <dbReference type="PROSITE" id="PS50881"/>
    </source>
</evidence>
<dbReference type="InterPro" id="IPR000851">
    <property type="entry name" value="Ribosomal_uS5"/>
</dbReference>
<keyword evidence="6 9" id="KW-0687">Ribonucleoprotein</keyword>
<dbReference type="Proteomes" id="UP001438707">
    <property type="component" value="Unassembled WGS sequence"/>
</dbReference>
<dbReference type="NCBIfam" id="TIGR01021">
    <property type="entry name" value="rpsE_bact"/>
    <property type="match status" value="1"/>
</dbReference>
<dbReference type="GO" id="GO:0003735">
    <property type="term" value="F:structural constituent of ribosome"/>
    <property type="evidence" value="ECO:0007669"/>
    <property type="project" value="UniProtKB-UniRule"/>
</dbReference>
<comment type="caution">
    <text evidence="13">The sequence shown here is derived from an EMBL/GenBank/DDBJ whole genome shotgun (WGS) entry which is preliminary data.</text>
</comment>
<dbReference type="GO" id="GO:0005737">
    <property type="term" value="C:cytoplasm"/>
    <property type="evidence" value="ECO:0007669"/>
    <property type="project" value="UniProtKB-ARBA"/>
</dbReference>
<accession>A0AAW1QIE4</accession>
<dbReference type="InterPro" id="IPR013810">
    <property type="entry name" value="Ribosomal_uS5_N"/>
</dbReference>
<dbReference type="InterPro" id="IPR014721">
    <property type="entry name" value="Ribsml_uS5_D2-typ_fold_subgr"/>
</dbReference>
<dbReference type="SUPFAM" id="SSF54768">
    <property type="entry name" value="dsRNA-binding domain-like"/>
    <property type="match status" value="1"/>
</dbReference>
<feature type="compositionally biased region" description="Acidic residues" evidence="11">
    <location>
        <begin position="71"/>
        <end position="104"/>
    </location>
</feature>
<comment type="subunit">
    <text evidence="7">Part of the 30S ribosomal subunit. Contacts protein S4.</text>
</comment>
<feature type="region of interest" description="Disordered" evidence="11">
    <location>
        <begin position="1"/>
        <end position="20"/>
    </location>
</feature>
<keyword evidence="5 9" id="KW-0689">Ribosomal protein</keyword>
<keyword evidence="4" id="KW-0694">RNA-binding</keyword>
<keyword evidence="3" id="KW-0699">rRNA-binding</keyword>
<evidence type="ECO:0000256" key="7">
    <source>
        <dbReference type="ARBA" id="ARBA00025844"/>
    </source>
</evidence>
<dbReference type="PANTHER" id="PTHR48277">
    <property type="entry name" value="MITOCHONDRIAL RIBOSOMAL PROTEIN S5"/>
    <property type="match status" value="1"/>
</dbReference>
<evidence type="ECO:0000256" key="11">
    <source>
        <dbReference type="SAM" id="MobiDB-lite"/>
    </source>
</evidence>
<evidence type="ECO:0000313" key="13">
    <source>
        <dbReference type="EMBL" id="KAK9821201.1"/>
    </source>
</evidence>
<comment type="similarity">
    <text evidence="2 10">Belongs to the universal ribosomal protein uS5 family.</text>
</comment>
<dbReference type="GO" id="GO:0015935">
    <property type="term" value="C:small ribosomal subunit"/>
    <property type="evidence" value="ECO:0007669"/>
    <property type="project" value="InterPro"/>
</dbReference>
<evidence type="ECO:0000313" key="14">
    <source>
        <dbReference type="Proteomes" id="UP001438707"/>
    </source>
</evidence>
<keyword evidence="14" id="KW-1185">Reference proteome</keyword>
<dbReference type="EMBL" id="JALJOS010000040">
    <property type="protein sequence ID" value="KAK9821201.1"/>
    <property type="molecule type" value="Genomic_DNA"/>
</dbReference>
<feature type="domain" description="S5 DRBM" evidence="12">
    <location>
        <begin position="130"/>
        <end position="193"/>
    </location>
</feature>
<dbReference type="PROSITE" id="PS50881">
    <property type="entry name" value="S5_DSRBD"/>
    <property type="match status" value="1"/>
</dbReference>
<dbReference type="PROSITE" id="PS00585">
    <property type="entry name" value="RIBOSOMAL_S5"/>
    <property type="match status" value="1"/>
</dbReference>
<name>A0AAW1QIE4_9CHLO</name>
<gene>
    <name evidence="13" type="ORF">WJX74_009733</name>
</gene>
<dbReference type="Gene3D" id="3.30.230.10">
    <property type="match status" value="1"/>
</dbReference>
<evidence type="ECO:0000256" key="9">
    <source>
        <dbReference type="PROSITE-ProRule" id="PRU00268"/>
    </source>
</evidence>
<evidence type="ECO:0000256" key="4">
    <source>
        <dbReference type="ARBA" id="ARBA00022884"/>
    </source>
</evidence>